<protein>
    <submittedName>
        <fullName evidence="1">Periplasmic substrate-binding protein</fullName>
    </submittedName>
</protein>
<dbReference type="OrthoDB" id="55804at2157"/>
<evidence type="ECO:0000313" key="4">
    <source>
        <dbReference type="Proteomes" id="UP000195607"/>
    </source>
</evidence>
<evidence type="ECO:0000313" key="2">
    <source>
        <dbReference type="EMBL" id="SJK85573.1"/>
    </source>
</evidence>
<gene>
    <name evidence="2" type="ORF">CPM_1794</name>
    <name evidence="1" type="ORF">CSP5_1855</name>
</gene>
<dbReference type="KEGG" id="cdiv:CPM_1794"/>
<dbReference type="InterPro" id="IPR018632">
    <property type="entry name" value="AAA-associated_dom_C"/>
</dbReference>
<dbReference type="AlphaFoldDB" id="A0A1N5WKY2"/>
<dbReference type="STRING" id="1673428.CPM_1794"/>
<reference evidence="3" key="2">
    <citation type="submission" date="2016-06" db="EMBL/GenBank/DDBJ databases">
        <authorList>
            <person name="Toshchakov V.S."/>
        </authorList>
    </citation>
    <scope>NUCLEOTIDE SEQUENCE [LARGE SCALE GENOMIC DNA]</scope>
    <source>
        <strain>PM4 (JCM 30641</strain>
        <strain evidence="3">\VKM B-2940)</strain>
    </source>
</reference>
<organism evidence="1 4">
    <name type="scientific">Cuniculiplasma divulgatum</name>
    <dbReference type="NCBI Taxonomy" id="1673428"/>
    <lineage>
        <taxon>Archaea</taxon>
        <taxon>Methanobacteriati</taxon>
        <taxon>Thermoplasmatota</taxon>
        <taxon>Thermoplasmata</taxon>
        <taxon>Thermoplasmatales</taxon>
        <taxon>Cuniculiplasmataceae</taxon>
        <taxon>Cuniculiplasma</taxon>
    </lineage>
</organism>
<dbReference type="EMBL" id="LT719092">
    <property type="protein sequence ID" value="SJK85573.1"/>
    <property type="molecule type" value="Genomic_DNA"/>
</dbReference>
<dbReference type="GeneID" id="41589092"/>
<name>A0A1N5WKY2_9ARCH</name>
<evidence type="ECO:0000313" key="3">
    <source>
        <dbReference type="Proteomes" id="UP000187822"/>
    </source>
</evidence>
<dbReference type="Proteomes" id="UP000187822">
    <property type="component" value="Chromosome I"/>
</dbReference>
<reference evidence="2" key="3">
    <citation type="submission" date="2016-06" db="EMBL/GenBank/DDBJ databases">
        <authorList>
            <person name="Olsen C.W."/>
            <person name="Carey S."/>
            <person name="Hinshaw L."/>
            <person name="Karasin A.I."/>
        </authorList>
    </citation>
    <scope>NUCLEOTIDE SEQUENCE [LARGE SCALE GENOMIC DNA]</scope>
    <source>
        <strain evidence="2">PM4</strain>
    </source>
</reference>
<dbReference type="RefSeq" id="WP_077076677.1">
    <property type="nucleotide sequence ID" value="NZ_LT671858.1"/>
</dbReference>
<dbReference type="EMBL" id="LT671858">
    <property type="protein sequence ID" value="SIM85130.1"/>
    <property type="molecule type" value="Genomic_DNA"/>
</dbReference>
<sequence length="155" mass="17453">METVDPDARIADLVGLLHVLNHLFDDRTDLFELEKEMEVDIDDLMPIVYTAANLGFVGTDQGDIWITDKGKTFLVSGPKIRKSILKASLITMEPFVTALRLVKFELDDIMEELEKNGIQKYNNPSGLHNLEITLIEWGVYSGLIKKDDDGFQALA</sequence>
<keyword evidence="3" id="KW-1185">Reference proteome</keyword>
<reference evidence="1 4" key="1">
    <citation type="submission" date="2016-04" db="EMBL/GenBank/DDBJ databases">
        <authorList>
            <person name="Evans L.H."/>
            <person name="Alamgir A."/>
            <person name="Owens N."/>
            <person name="Weber N.D."/>
            <person name="Virtaneva K."/>
            <person name="Barbian K."/>
            <person name="Babar A."/>
            <person name="Rosenke K."/>
        </authorList>
    </citation>
    <scope>NUCLEOTIDE SEQUENCE [LARGE SCALE GENOMIC DNA]</scope>
    <source>
        <strain evidence="1">S5</strain>
        <strain evidence="4">S5(T) (JCM 30642 \VKM B-2941)</strain>
    </source>
</reference>
<dbReference type="Pfam" id="PF09821">
    <property type="entry name" value="AAA_assoc_C"/>
    <property type="match status" value="1"/>
</dbReference>
<dbReference type="Proteomes" id="UP000195607">
    <property type="component" value="Chromosome I"/>
</dbReference>
<accession>A0A1N5WKY2</accession>
<evidence type="ECO:0000313" key="1">
    <source>
        <dbReference type="EMBL" id="SIM85130.1"/>
    </source>
</evidence>
<proteinExistence type="predicted"/>